<dbReference type="Proteomes" id="UP001147747">
    <property type="component" value="Unassembled WGS sequence"/>
</dbReference>
<evidence type="ECO:0000256" key="1">
    <source>
        <dbReference type="ARBA" id="ARBA00001974"/>
    </source>
</evidence>
<keyword evidence="8" id="KW-1185">Reference proteome</keyword>
<dbReference type="InterPro" id="IPR051209">
    <property type="entry name" value="FAD-bind_Monooxygenase_sf"/>
</dbReference>
<gene>
    <name evidence="7" type="ORF">N7509_011505</name>
</gene>
<comment type="cofactor">
    <cofactor evidence="1">
        <name>FAD</name>
        <dbReference type="ChEBI" id="CHEBI:57692"/>
    </cofactor>
</comment>
<keyword evidence="4" id="KW-0274">FAD</keyword>
<dbReference type="OrthoDB" id="74360at2759"/>
<dbReference type="EMBL" id="JAPZBU010000011">
    <property type="protein sequence ID" value="KAJ5378386.1"/>
    <property type="molecule type" value="Genomic_DNA"/>
</dbReference>
<dbReference type="GO" id="GO:0050661">
    <property type="term" value="F:NADP binding"/>
    <property type="evidence" value="ECO:0007669"/>
    <property type="project" value="InterPro"/>
</dbReference>
<feature type="region of interest" description="Disordered" evidence="6">
    <location>
        <begin position="27"/>
        <end position="53"/>
    </location>
</feature>
<organism evidence="7 8">
    <name type="scientific">Penicillium cosmopolitanum</name>
    <dbReference type="NCBI Taxonomy" id="1131564"/>
    <lineage>
        <taxon>Eukaryota</taxon>
        <taxon>Fungi</taxon>
        <taxon>Dikarya</taxon>
        <taxon>Ascomycota</taxon>
        <taxon>Pezizomycotina</taxon>
        <taxon>Eurotiomycetes</taxon>
        <taxon>Eurotiomycetidae</taxon>
        <taxon>Eurotiales</taxon>
        <taxon>Aspergillaceae</taxon>
        <taxon>Penicillium</taxon>
    </lineage>
</organism>
<dbReference type="AlphaFoldDB" id="A0A9W9VGD4"/>
<dbReference type="GO" id="GO:0050660">
    <property type="term" value="F:flavin adenine dinucleotide binding"/>
    <property type="evidence" value="ECO:0007669"/>
    <property type="project" value="InterPro"/>
</dbReference>
<evidence type="ECO:0000256" key="5">
    <source>
        <dbReference type="ARBA" id="ARBA00023002"/>
    </source>
</evidence>
<name>A0A9W9VGD4_9EURO</name>
<keyword evidence="5" id="KW-0560">Oxidoreductase</keyword>
<dbReference type="SUPFAM" id="SSF51905">
    <property type="entry name" value="FAD/NAD(P)-binding domain"/>
    <property type="match status" value="2"/>
</dbReference>
<reference evidence="7" key="2">
    <citation type="journal article" date="2023" name="IMA Fungus">
        <title>Comparative genomic study of the Penicillium genus elucidates a diverse pangenome and 15 lateral gene transfer events.</title>
        <authorList>
            <person name="Petersen C."/>
            <person name="Sorensen T."/>
            <person name="Nielsen M.R."/>
            <person name="Sondergaard T.E."/>
            <person name="Sorensen J.L."/>
            <person name="Fitzpatrick D.A."/>
            <person name="Frisvad J.C."/>
            <person name="Nielsen K.L."/>
        </authorList>
    </citation>
    <scope>NUCLEOTIDE SEQUENCE</scope>
    <source>
        <strain evidence="7">IBT 29677</strain>
    </source>
</reference>
<keyword evidence="3" id="KW-0285">Flavoprotein</keyword>
<dbReference type="InterPro" id="IPR020946">
    <property type="entry name" value="Flavin_mOase-like"/>
</dbReference>
<evidence type="ECO:0000256" key="6">
    <source>
        <dbReference type="SAM" id="MobiDB-lite"/>
    </source>
</evidence>
<dbReference type="GeneID" id="81375122"/>
<keyword evidence="7" id="KW-0503">Monooxygenase</keyword>
<dbReference type="Gene3D" id="3.50.50.60">
    <property type="entry name" value="FAD/NAD(P)-binding domain"/>
    <property type="match status" value="3"/>
</dbReference>
<dbReference type="InterPro" id="IPR036188">
    <property type="entry name" value="FAD/NAD-bd_sf"/>
</dbReference>
<evidence type="ECO:0000256" key="4">
    <source>
        <dbReference type="ARBA" id="ARBA00022827"/>
    </source>
</evidence>
<reference evidence="7" key="1">
    <citation type="submission" date="2022-12" db="EMBL/GenBank/DDBJ databases">
        <authorList>
            <person name="Petersen C."/>
        </authorList>
    </citation>
    <scope>NUCLEOTIDE SEQUENCE</scope>
    <source>
        <strain evidence="7">IBT 29677</strain>
    </source>
</reference>
<evidence type="ECO:0000256" key="3">
    <source>
        <dbReference type="ARBA" id="ARBA00022630"/>
    </source>
</evidence>
<evidence type="ECO:0000313" key="8">
    <source>
        <dbReference type="Proteomes" id="UP001147747"/>
    </source>
</evidence>
<evidence type="ECO:0000313" key="7">
    <source>
        <dbReference type="EMBL" id="KAJ5378386.1"/>
    </source>
</evidence>
<accession>A0A9W9VGD4</accession>
<dbReference type="PANTHER" id="PTHR42877">
    <property type="entry name" value="L-ORNITHINE N(5)-MONOOXYGENASE-RELATED"/>
    <property type="match status" value="1"/>
</dbReference>
<dbReference type="PANTHER" id="PTHR42877:SF7">
    <property type="entry name" value="FLAVIN-BINDING MONOOXYGENASE-RELATED"/>
    <property type="match status" value="1"/>
</dbReference>
<proteinExistence type="inferred from homology"/>
<sequence>MTKQQDENGRSSSNPMFESFGLPGSLKIGGNSRGPHPSSTERPVHHPEWDIHSNRGYIPPRTMINEPLPEKPFRIIFLGAGAAGIDFLHWAPRSLQDLNVSLVCYEKNADIGGTWLENRYPGCACDVPSISYTFPWRSNPDWSRFYSSSREIWQYMRRIVDEEGMMDYIRLSHQVVGAQWNDETSKWSVTVRKLDEADGHCEEFQDECDLLLNGGGFLNSWRWPDIPGIHTFTGNLFHSANYDESYDLKGKRVAVIGNGSSGIQVVAEAYKDATKLYTWARSPTWIIAAIGQKKGSKEGQNFEYEKIFTLPVLMLDTDEQKAEFHRDPEKYHRYHKSIENSLNNRFRTLLRDTAESDEVNAFAYTEMRHKLAAHPEIMETLMPKDFSVNCRRPTPGNGYLEALSGSKTTVLPGNIRQITPTGIVDMYGNEHDVDVIICATGFDTSFRPRFPIVGLDPEVPLAEKWATFPSSYLGVSVDGFPNYFTYGGPFTPVAQGTVLPILTLLTHHFLEIIKTMRKQHIRRLSPRADAVRDFSEHAEAYLPRTTWADPCNSWYKMGTKDSKKLVMWPGSRLSYFEILEHPMLQDYDFEYWNGNRWGFMGNGFVDWEFSGTRDLTWYLDKFSENSNFIKGVPMKDPVEFQGVADGQVP</sequence>
<feature type="compositionally biased region" description="Basic and acidic residues" evidence="6">
    <location>
        <begin position="42"/>
        <end position="53"/>
    </location>
</feature>
<comment type="caution">
    <text evidence="7">The sequence shown here is derived from an EMBL/GenBank/DDBJ whole genome shotgun (WGS) entry which is preliminary data.</text>
</comment>
<dbReference type="RefSeq" id="XP_056482172.1">
    <property type="nucleotide sequence ID" value="XM_056636142.1"/>
</dbReference>
<dbReference type="Pfam" id="PF00743">
    <property type="entry name" value="FMO-like"/>
    <property type="match status" value="1"/>
</dbReference>
<comment type="similarity">
    <text evidence="2">Belongs to the FAD-binding monooxygenase family.</text>
</comment>
<evidence type="ECO:0000256" key="2">
    <source>
        <dbReference type="ARBA" id="ARBA00010139"/>
    </source>
</evidence>
<protein>
    <submittedName>
        <fullName evidence="7">Flavin-binding monooxygenase</fullName>
    </submittedName>
</protein>
<dbReference type="GO" id="GO:0004499">
    <property type="term" value="F:N,N-dimethylaniline monooxygenase activity"/>
    <property type="evidence" value="ECO:0007669"/>
    <property type="project" value="InterPro"/>
</dbReference>